<dbReference type="AlphaFoldDB" id="A0AAV3QVV8"/>
<comment type="caution">
    <text evidence="2">The sequence shown here is derived from an EMBL/GenBank/DDBJ whole genome shotgun (WGS) entry which is preliminary data.</text>
</comment>
<dbReference type="Proteomes" id="UP001454036">
    <property type="component" value="Unassembled WGS sequence"/>
</dbReference>
<feature type="compositionally biased region" description="Low complexity" evidence="1">
    <location>
        <begin position="69"/>
        <end position="87"/>
    </location>
</feature>
<keyword evidence="2" id="KW-0396">Initiation factor</keyword>
<evidence type="ECO:0000313" key="3">
    <source>
        <dbReference type="Proteomes" id="UP001454036"/>
    </source>
</evidence>
<feature type="region of interest" description="Disordered" evidence="1">
    <location>
        <begin position="149"/>
        <end position="182"/>
    </location>
</feature>
<feature type="compositionally biased region" description="Low complexity" evidence="1">
    <location>
        <begin position="25"/>
        <end position="35"/>
    </location>
</feature>
<feature type="region of interest" description="Disordered" evidence="1">
    <location>
        <begin position="64"/>
        <end position="118"/>
    </location>
</feature>
<dbReference type="InterPro" id="IPR010433">
    <property type="entry name" value="EIF-4B_pln"/>
</dbReference>
<feature type="region of interest" description="Disordered" evidence="1">
    <location>
        <begin position="200"/>
        <end position="287"/>
    </location>
</feature>
<dbReference type="Pfam" id="PF06273">
    <property type="entry name" value="eIF-4B"/>
    <property type="match status" value="1"/>
</dbReference>
<dbReference type="GO" id="GO:0003729">
    <property type="term" value="F:mRNA binding"/>
    <property type="evidence" value="ECO:0007669"/>
    <property type="project" value="TreeGrafter"/>
</dbReference>
<protein>
    <submittedName>
        <fullName evidence="2">Translation initiation factor</fullName>
    </submittedName>
</protein>
<dbReference type="GO" id="GO:0003743">
    <property type="term" value="F:translation initiation factor activity"/>
    <property type="evidence" value="ECO:0007669"/>
    <property type="project" value="UniProtKB-KW"/>
</dbReference>
<evidence type="ECO:0000256" key="1">
    <source>
        <dbReference type="SAM" id="MobiDB-lite"/>
    </source>
</evidence>
<evidence type="ECO:0000313" key="2">
    <source>
        <dbReference type="EMBL" id="GAA0166197.1"/>
    </source>
</evidence>
<dbReference type="EMBL" id="BAABME010022614">
    <property type="protein sequence ID" value="GAA0166197.1"/>
    <property type="molecule type" value="Genomic_DNA"/>
</dbReference>
<keyword evidence="3" id="KW-1185">Reference proteome</keyword>
<organism evidence="2 3">
    <name type="scientific">Lithospermum erythrorhizon</name>
    <name type="common">Purple gromwell</name>
    <name type="synonym">Lithospermum officinale var. erythrorhizon</name>
    <dbReference type="NCBI Taxonomy" id="34254"/>
    <lineage>
        <taxon>Eukaryota</taxon>
        <taxon>Viridiplantae</taxon>
        <taxon>Streptophyta</taxon>
        <taxon>Embryophyta</taxon>
        <taxon>Tracheophyta</taxon>
        <taxon>Spermatophyta</taxon>
        <taxon>Magnoliopsida</taxon>
        <taxon>eudicotyledons</taxon>
        <taxon>Gunneridae</taxon>
        <taxon>Pentapetalae</taxon>
        <taxon>asterids</taxon>
        <taxon>lamiids</taxon>
        <taxon>Boraginales</taxon>
        <taxon>Boraginaceae</taxon>
        <taxon>Boraginoideae</taxon>
        <taxon>Lithospermeae</taxon>
        <taxon>Lithospermum</taxon>
    </lineage>
</organism>
<keyword evidence="2" id="KW-0648">Protein biosynthesis</keyword>
<dbReference type="PANTHER" id="PTHR32091">
    <property type="entry name" value="EUKARYOTIC TRANSLATION INITIATION FACTOR 4B"/>
    <property type="match status" value="1"/>
</dbReference>
<feature type="compositionally biased region" description="Basic and acidic residues" evidence="1">
    <location>
        <begin position="7"/>
        <end position="21"/>
    </location>
</feature>
<feature type="compositionally biased region" description="Basic and acidic residues" evidence="1">
    <location>
        <begin position="232"/>
        <end position="287"/>
    </location>
</feature>
<reference evidence="2 3" key="1">
    <citation type="submission" date="2024-01" db="EMBL/GenBank/DDBJ databases">
        <title>The complete chloroplast genome sequence of Lithospermum erythrorhizon: insights into the phylogenetic relationship among Boraginaceae species and the maternal lineages of purple gromwells.</title>
        <authorList>
            <person name="Okada T."/>
            <person name="Watanabe K."/>
        </authorList>
    </citation>
    <scope>NUCLEOTIDE SEQUENCE [LARGE SCALE GENOMIC DNA]</scope>
</reference>
<sequence length="287" mass="32180">MRPVGGESDRWTRNLAGEKEQLGSPVVVKVNKPNPFGAARPREEVLTEKGVDWKKLDEEIEVKKVGGISRPNSSQSSRPGSSQSVRSDGAVLLQSQPQEGAVDVPAVKPKPKVNPFGDAKPREVLLAEKGLDWRKIDLELEHKRIDRPETDEEKNLREEIENLKKDSLHKSGEEQSNLNDEIMKKEKDLELLMLELDNKVRFGPKNIDRPGSGSGRYTGPAARVSSQPGPAEEPRGAAEFMDRPRSRGIVESRPRQNDDRRNFSGGRDRGGFLGSREQDRSIPRNRW</sequence>
<name>A0AAV3QVV8_LITER</name>
<feature type="compositionally biased region" description="Basic and acidic residues" evidence="1">
    <location>
        <begin position="149"/>
        <end position="173"/>
    </location>
</feature>
<gene>
    <name evidence="2" type="ORF">LIER_40140</name>
</gene>
<feature type="region of interest" description="Disordered" evidence="1">
    <location>
        <begin position="1"/>
        <end position="43"/>
    </location>
</feature>
<accession>A0AAV3QVV8</accession>
<dbReference type="PANTHER" id="PTHR32091:SF20">
    <property type="entry name" value="EUKARYOTIC TRANSLATION INITIATION FACTOR 4B1"/>
    <property type="match status" value="1"/>
</dbReference>
<proteinExistence type="predicted"/>